<dbReference type="GO" id="GO:0008270">
    <property type="term" value="F:zinc ion binding"/>
    <property type="evidence" value="ECO:0007669"/>
    <property type="project" value="UniProtKB-KW"/>
</dbReference>
<dbReference type="PANTHER" id="PTHR33223">
    <property type="entry name" value="CCHC-TYPE DOMAIN-CONTAINING PROTEIN"/>
    <property type="match status" value="1"/>
</dbReference>
<accession>A0A1R1PGM6</accession>
<dbReference type="PANTHER" id="PTHR33223:SF6">
    <property type="entry name" value="CCHC-TYPE DOMAIN-CONTAINING PROTEIN"/>
    <property type="match status" value="1"/>
</dbReference>
<comment type="caution">
    <text evidence="4">The sequence shown here is derived from an EMBL/GenBank/DDBJ whole genome shotgun (WGS) entry which is preliminary data.</text>
</comment>
<proteinExistence type="predicted"/>
<dbReference type="EMBL" id="LSSK01001303">
    <property type="protein sequence ID" value="OMH80130.1"/>
    <property type="molecule type" value="Genomic_DNA"/>
</dbReference>
<evidence type="ECO:0000259" key="3">
    <source>
        <dbReference type="PROSITE" id="PS50158"/>
    </source>
</evidence>
<dbReference type="AlphaFoldDB" id="A0A1R1PGM6"/>
<evidence type="ECO:0000313" key="4">
    <source>
        <dbReference type="EMBL" id="OMH80130.1"/>
    </source>
</evidence>
<reference evidence="5" key="1">
    <citation type="submission" date="2017-01" db="EMBL/GenBank/DDBJ databases">
        <authorList>
            <person name="Wang Y."/>
            <person name="White M."/>
            <person name="Kvist S."/>
            <person name="Moncalvo J.-M."/>
        </authorList>
    </citation>
    <scope>NUCLEOTIDE SEQUENCE [LARGE SCALE GENOMIC DNA]</scope>
    <source>
        <strain evidence="5">COL-18-3</strain>
    </source>
</reference>
<feature type="domain" description="CCHC-type" evidence="3">
    <location>
        <begin position="242"/>
        <end position="257"/>
    </location>
</feature>
<keyword evidence="5" id="KW-1185">Reference proteome</keyword>
<dbReference type="Proteomes" id="UP000188320">
    <property type="component" value="Unassembled WGS sequence"/>
</dbReference>
<dbReference type="Gene3D" id="4.10.60.10">
    <property type="entry name" value="Zinc finger, CCHC-type"/>
    <property type="match status" value="1"/>
</dbReference>
<sequence>MNKPEVFESSSQTNPKEWVDRYRIIAKLNKWDTDDWVDFVQLYLGKRELIWYKRNKSGFTTWDAFKTKFIEKFGPKDQGIVYFEKLKTIKQEDFESIEEMEYVLEDILVKAKITDDEQKLNWLQSTLAGNYRAMVRSAGCSDWKGTIETVSNAEQQGIQPGAAESMAKEGLVKTVEKKLQLPHMGKPIREMAEERLGYNEMVRKMEEWSVHLLTKVDEVIEKRLKEDRRSRQPTFTRRPIQCYHCSEVGHKAPDCPRRVRVQPGESIQPDKDKSVNYIELAPEEEENAEIFAVQRGIRPKGIQKPYEHTRTGHLPPKPREKAMPMEQLIEHADMQEVPLTT</sequence>
<keyword evidence="1" id="KW-0479">Metal-binding</keyword>
<protein>
    <recommendedName>
        <fullName evidence="3">CCHC-type domain-containing protein</fullName>
    </recommendedName>
</protein>
<dbReference type="SUPFAM" id="SSF57756">
    <property type="entry name" value="Retrovirus zinc finger-like domains"/>
    <property type="match status" value="1"/>
</dbReference>
<dbReference type="GO" id="GO:0003676">
    <property type="term" value="F:nucleic acid binding"/>
    <property type="evidence" value="ECO:0007669"/>
    <property type="project" value="InterPro"/>
</dbReference>
<dbReference type="Pfam" id="PF00098">
    <property type="entry name" value="zf-CCHC"/>
    <property type="match status" value="1"/>
</dbReference>
<name>A0A1R1PGM6_ZANCU</name>
<dbReference type="OrthoDB" id="128814at2759"/>
<keyword evidence="1" id="KW-0863">Zinc-finger</keyword>
<dbReference type="InterPro" id="IPR001878">
    <property type="entry name" value="Znf_CCHC"/>
</dbReference>
<dbReference type="PROSITE" id="PS50158">
    <property type="entry name" value="ZF_CCHC"/>
    <property type="match status" value="1"/>
</dbReference>
<feature type="compositionally biased region" description="Basic and acidic residues" evidence="2">
    <location>
        <begin position="317"/>
        <end position="334"/>
    </location>
</feature>
<evidence type="ECO:0000256" key="1">
    <source>
        <dbReference type="PROSITE-ProRule" id="PRU00047"/>
    </source>
</evidence>
<organism evidence="4 5">
    <name type="scientific">Zancudomyces culisetae</name>
    <name type="common">Gut fungus</name>
    <name type="synonym">Smittium culisetae</name>
    <dbReference type="NCBI Taxonomy" id="1213189"/>
    <lineage>
        <taxon>Eukaryota</taxon>
        <taxon>Fungi</taxon>
        <taxon>Fungi incertae sedis</taxon>
        <taxon>Zoopagomycota</taxon>
        <taxon>Kickxellomycotina</taxon>
        <taxon>Harpellomycetes</taxon>
        <taxon>Harpellales</taxon>
        <taxon>Legeriomycetaceae</taxon>
        <taxon>Zancudomyces</taxon>
    </lineage>
</organism>
<evidence type="ECO:0000313" key="5">
    <source>
        <dbReference type="Proteomes" id="UP000188320"/>
    </source>
</evidence>
<dbReference type="InterPro" id="IPR036875">
    <property type="entry name" value="Znf_CCHC_sf"/>
</dbReference>
<feature type="region of interest" description="Disordered" evidence="2">
    <location>
        <begin position="299"/>
        <end position="341"/>
    </location>
</feature>
<gene>
    <name evidence="4" type="ORF">AX774_g6439</name>
</gene>
<keyword evidence="1" id="KW-0862">Zinc</keyword>
<evidence type="ECO:0000256" key="2">
    <source>
        <dbReference type="SAM" id="MobiDB-lite"/>
    </source>
</evidence>